<feature type="domain" description="GmrSD restriction endonucleases C-terminal" evidence="2">
    <location>
        <begin position="415"/>
        <end position="552"/>
    </location>
</feature>
<gene>
    <name evidence="3" type="ORF">FD07_GL001522</name>
</gene>
<evidence type="ECO:0008006" key="5">
    <source>
        <dbReference type="Google" id="ProtNLM"/>
    </source>
</evidence>
<dbReference type="PANTHER" id="PTHR35149:SF2">
    <property type="entry name" value="DUF262 DOMAIN-CONTAINING PROTEIN"/>
    <property type="match status" value="1"/>
</dbReference>
<dbReference type="EMBL" id="AZCZ01000039">
    <property type="protein sequence ID" value="KRK35084.1"/>
    <property type="molecule type" value="Genomic_DNA"/>
</dbReference>
<sequence length="697" mass="80657">MFTLQGSPELIVSEVIQNTQKIYIPIYQRRYSWGKEQLQRLVDDMQTARDHDLKQYFIGSLILDTSQTGISEVAVIDGQQRLTTISLFLIALRDIMVDTNPETSRMITERYLIDSYDHSSLHHNRLKPVPGDEEQYIDVLIHGELAQPSLFTSNYQFFRDLINTSSLSASAWFNLLRTQLQTMVITVQPGDDAQLIFESLNSTGLSLTESDKIRNYLLMSLSSEEQSKAFETWQEIERIVHPENISTFYRHYLTSLARSSKPVKKGRIYIDYRQYIGLKPGFDRYAELQIEKDVALIYAQIQFPNDYNFSDPRTKQLLNRLSELKLDVMMPYLLQVFNKYQEQKIALNSLNEVLAVLLSYLARRLFVGMPSTGLNNFFSSLDRQVTRLSQNRNISYDTALKVVLTHTVKENKIFPNNQVVHQALVTKDYYHIRTESFWFIMNELNNLHGEPQDLFKKSENGSYSIEHIMPQTLSNAWQKSLGENWHDIQMTWLNRLANLTLTGFNSQMSNHPFLEKRDAPNGYRMSGIKLNQDLANVSSWNTAALEQRQEDLYSRILDVWPIPQVPDLAIKNTDWISLEDTDPKGKKPLAFKFHQQSSQPIKSWKELYFDVANLLWLNNPAAFFQMANNDSEWLVKYTSEVDSLDYRELSGPNDGQPISLFAGNSSAAERKKYMQRLLNASGDSLDNVEIRLNQPHA</sequence>
<dbReference type="PATRIC" id="fig|1267003.4.peg.1607"/>
<dbReference type="PANTHER" id="PTHR35149">
    <property type="entry name" value="SLL5132 PROTEIN"/>
    <property type="match status" value="1"/>
</dbReference>
<name>A0A0R1GM12_9LACO</name>
<evidence type="ECO:0000259" key="1">
    <source>
        <dbReference type="Pfam" id="PF03235"/>
    </source>
</evidence>
<evidence type="ECO:0000313" key="4">
    <source>
        <dbReference type="Proteomes" id="UP000051176"/>
    </source>
</evidence>
<reference evidence="3 4" key="1">
    <citation type="journal article" date="2015" name="Genome Announc.">
        <title>Expanding the biotechnology potential of lactobacilli through comparative genomics of 213 strains and associated genera.</title>
        <authorList>
            <person name="Sun Z."/>
            <person name="Harris H.M."/>
            <person name="McCann A."/>
            <person name="Guo C."/>
            <person name="Argimon S."/>
            <person name="Zhang W."/>
            <person name="Yang X."/>
            <person name="Jeffery I.B."/>
            <person name="Cooney J.C."/>
            <person name="Kagawa T.F."/>
            <person name="Liu W."/>
            <person name="Song Y."/>
            <person name="Salvetti E."/>
            <person name="Wrobel A."/>
            <person name="Rasinkangas P."/>
            <person name="Parkhill J."/>
            <person name="Rea M.C."/>
            <person name="O'Sullivan O."/>
            <person name="Ritari J."/>
            <person name="Douillard F.P."/>
            <person name="Paul Ross R."/>
            <person name="Yang R."/>
            <person name="Briner A.E."/>
            <person name="Felis G.E."/>
            <person name="de Vos W.M."/>
            <person name="Barrangou R."/>
            <person name="Klaenhammer T.R."/>
            <person name="Caufield P.W."/>
            <person name="Cui Y."/>
            <person name="Zhang H."/>
            <person name="O'Toole P.W."/>
        </authorList>
    </citation>
    <scope>NUCLEOTIDE SEQUENCE [LARGE SCALE GENOMIC DNA]</scope>
    <source>
        <strain evidence="3 4">ATCC 53295</strain>
    </source>
</reference>
<dbReference type="Pfam" id="PF03235">
    <property type="entry name" value="GmrSD_N"/>
    <property type="match status" value="1"/>
</dbReference>
<dbReference type="InterPro" id="IPR011089">
    <property type="entry name" value="GmrSD_C"/>
</dbReference>
<dbReference type="Proteomes" id="UP000051176">
    <property type="component" value="Unassembled WGS sequence"/>
</dbReference>
<dbReference type="eggNOG" id="COG1479">
    <property type="taxonomic scope" value="Bacteria"/>
</dbReference>
<accession>A0A0R1GM12</accession>
<dbReference type="RefSeq" id="WP_081624605.1">
    <property type="nucleotide sequence ID" value="NZ_AZCZ01000039.1"/>
</dbReference>
<protein>
    <recommendedName>
        <fullName evidence="5">DUF262 domain-containing protein</fullName>
    </recommendedName>
</protein>
<dbReference type="Pfam" id="PF07510">
    <property type="entry name" value="GmrSD_C"/>
    <property type="match status" value="1"/>
</dbReference>
<keyword evidence="4" id="KW-1185">Reference proteome</keyword>
<feature type="domain" description="GmrSD restriction endonucleases N-terminal" evidence="1">
    <location>
        <begin position="13"/>
        <end position="218"/>
    </location>
</feature>
<evidence type="ECO:0000313" key="3">
    <source>
        <dbReference type="EMBL" id="KRK35084.1"/>
    </source>
</evidence>
<dbReference type="STRING" id="357278.IV61_GL001590"/>
<proteinExistence type="predicted"/>
<organism evidence="3 4">
    <name type="scientific">Levilactobacillus parabrevis ATCC 53295</name>
    <dbReference type="NCBI Taxonomy" id="1267003"/>
    <lineage>
        <taxon>Bacteria</taxon>
        <taxon>Bacillati</taxon>
        <taxon>Bacillota</taxon>
        <taxon>Bacilli</taxon>
        <taxon>Lactobacillales</taxon>
        <taxon>Lactobacillaceae</taxon>
        <taxon>Levilactobacillus</taxon>
    </lineage>
</organism>
<evidence type="ECO:0000259" key="2">
    <source>
        <dbReference type="Pfam" id="PF07510"/>
    </source>
</evidence>
<dbReference type="InterPro" id="IPR004919">
    <property type="entry name" value="GmrSD_N"/>
</dbReference>
<comment type="caution">
    <text evidence="3">The sequence shown here is derived from an EMBL/GenBank/DDBJ whole genome shotgun (WGS) entry which is preliminary data.</text>
</comment>
<dbReference type="AlphaFoldDB" id="A0A0R1GM12"/>